<name>A0A5D3CIA5_CUCMM</name>
<comment type="caution">
    <text evidence="1">The sequence shown here is derived from an EMBL/GenBank/DDBJ whole genome shotgun (WGS) entry which is preliminary data.</text>
</comment>
<dbReference type="Gene3D" id="3.80.10.10">
    <property type="entry name" value="Ribonuclease Inhibitor"/>
    <property type="match status" value="1"/>
</dbReference>
<proteinExistence type="predicted"/>
<sequence length="207" mass="23137">MFFSSLKGNLKVLDLRESVVEDLNRHWLSHFPDTYTSLVSLNIACLGSEVRVSTLERLVDRCLNLRTLRLNHPIPLDRHANLLRRAPQLVEFGVGCYMADLRSEVLDFIEDSGLEVVADNSLCCLPVSAIVILPNAIAFIGNAIFLLDININIAIMSDFYLAILFKLRDWKLCSNRLWQGGNTAGPGVGAINKQMTAIEEMVASEYN</sequence>
<protein>
    <submittedName>
        <fullName evidence="1">Protein TRANSPORT INHIBITOR RESPONSE 1</fullName>
    </submittedName>
</protein>
<dbReference type="AlphaFoldDB" id="A0A5D3CIA5"/>
<evidence type="ECO:0000313" key="2">
    <source>
        <dbReference type="Proteomes" id="UP000321947"/>
    </source>
</evidence>
<reference evidence="1 2" key="1">
    <citation type="submission" date="2019-08" db="EMBL/GenBank/DDBJ databases">
        <title>Draft genome sequences of two oriental melons (Cucumis melo L. var makuwa).</title>
        <authorList>
            <person name="Kwon S.-Y."/>
        </authorList>
    </citation>
    <scope>NUCLEOTIDE SEQUENCE [LARGE SCALE GENOMIC DNA]</scope>
    <source>
        <strain evidence="2">cv. Chang Bougi</strain>
        <tissue evidence="1">Leaf</tissue>
    </source>
</reference>
<dbReference type="EMBL" id="SSTD01011039">
    <property type="protein sequence ID" value="TYK10928.1"/>
    <property type="molecule type" value="Genomic_DNA"/>
</dbReference>
<dbReference type="InterPro" id="IPR032675">
    <property type="entry name" value="LRR_dom_sf"/>
</dbReference>
<gene>
    <name evidence="1" type="ORF">E5676_scaffold107G00070</name>
</gene>
<dbReference type="Proteomes" id="UP000321947">
    <property type="component" value="Unassembled WGS sequence"/>
</dbReference>
<evidence type="ECO:0000313" key="1">
    <source>
        <dbReference type="EMBL" id="TYK10928.1"/>
    </source>
</evidence>
<organism evidence="1 2">
    <name type="scientific">Cucumis melo var. makuwa</name>
    <name type="common">Oriental melon</name>
    <dbReference type="NCBI Taxonomy" id="1194695"/>
    <lineage>
        <taxon>Eukaryota</taxon>
        <taxon>Viridiplantae</taxon>
        <taxon>Streptophyta</taxon>
        <taxon>Embryophyta</taxon>
        <taxon>Tracheophyta</taxon>
        <taxon>Spermatophyta</taxon>
        <taxon>Magnoliopsida</taxon>
        <taxon>eudicotyledons</taxon>
        <taxon>Gunneridae</taxon>
        <taxon>Pentapetalae</taxon>
        <taxon>rosids</taxon>
        <taxon>fabids</taxon>
        <taxon>Cucurbitales</taxon>
        <taxon>Cucurbitaceae</taxon>
        <taxon>Benincaseae</taxon>
        <taxon>Cucumis</taxon>
    </lineage>
</organism>
<accession>A0A5D3CIA5</accession>